<dbReference type="STRING" id="60169.A0A1V6NGE2"/>
<comment type="similarity">
    <text evidence="1">Belongs to the cytochrome P450 family.</text>
</comment>
<keyword evidence="6" id="KW-1133">Transmembrane helix</keyword>
<evidence type="ECO:0000256" key="1">
    <source>
        <dbReference type="ARBA" id="ARBA00010617"/>
    </source>
</evidence>
<proteinExistence type="inferred from homology"/>
<dbReference type="InterPro" id="IPR001128">
    <property type="entry name" value="Cyt_P450"/>
</dbReference>
<comment type="cofactor">
    <cofactor evidence="5">
        <name>heme</name>
        <dbReference type="ChEBI" id="CHEBI:30413"/>
    </cofactor>
</comment>
<evidence type="ECO:0000313" key="8">
    <source>
        <dbReference type="Proteomes" id="UP000191408"/>
    </source>
</evidence>
<evidence type="ECO:0000256" key="3">
    <source>
        <dbReference type="ARBA" id="ARBA00023002"/>
    </source>
</evidence>
<evidence type="ECO:0000256" key="5">
    <source>
        <dbReference type="PIRSR" id="PIRSR602401-1"/>
    </source>
</evidence>
<keyword evidence="5" id="KW-0349">Heme</keyword>
<dbReference type="PANTHER" id="PTHR46300">
    <property type="entry name" value="P450, PUTATIVE (EUROFUNG)-RELATED-RELATED"/>
    <property type="match status" value="1"/>
</dbReference>
<feature type="transmembrane region" description="Helical" evidence="6">
    <location>
        <begin position="6"/>
        <end position="24"/>
    </location>
</feature>
<dbReference type="CDD" id="cd11065">
    <property type="entry name" value="CYP64-like"/>
    <property type="match status" value="1"/>
</dbReference>
<evidence type="ECO:0000256" key="4">
    <source>
        <dbReference type="ARBA" id="ARBA00023004"/>
    </source>
</evidence>
<dbReference type="GO" id="GO:0004497">
    <property type="term" value="F:monooxygenase activity"/>
    <property type="evidence" value="ECO:0007669"/>
    <property type="project" value="InterPro"/>
</dbReference>
<evidence type="ECO:0000313" key="7">
    <source>
        <dbReference type="EMBL" id="OQD63818.1"/>
    </source>
</evidence>
<dbReference type="InterPro" id="IPR050364">
    <property type="entry name" value="Cytochrome_P450_fung"/>
</dbReference>
<dbReference type="AlphaFoldDB" id="A0A1V6NGE2"/>
<organism evidence="7 8">
    <name type="scientific">Penicillium polonicum</name>
    <dbReference type="NCBI Taxonomy" id="60169"/>
    <lineage>
        <taxon>Eukaryota</taxon>
        <taxon>Fungi</taxon>
        <taxon>Dikarya</taxon>
        <taxon>Ascomycota</taxon>
        <taxon>Pezizomycotina</taxon>
        <taxon>Eurotiomycetes</taxon>
        <taxon>Eurotiomycetidae</taxon>
        <taxon>Eurotiales</taxon>
        <taxon>Aspergillaceae</taxon>
        <taxon>Penicillium</taxon>
    </lineage>
</organism>
<feature type="binding site" description="axial binding residue" evidence="5">
    <location>
        <position position="451"/>
    </location>
    <ligand>
        <name>heme</name>
        <dbReference type="ChEBI" id="CHEBI:30413"/>
    </ligand>
    <ligandPart>
        <name>Fe</name>
        <dbReference type="ChEBI" id="CHEBI:18248"/>
    </ligandPart>
</feature>
<gene>
    <name evidence="7" type="ORF">PENPOL_c008G07902</name>
</gene>
<dbReference type="PRINTS" id="PR00463">
    <property type="entry name" value="EP450I"/>
</dbReference>
<dbReference type="Pfam" id="PF00067">
    <property type="entry name" value="p450"/>
    <property type="match status" value="1"/>
</dbReference>
<keyword evidence="6" id="KW-0472">Membrane</keyword>
<evidence type="ECO:0000256" key="2">
    <source>
        <dbReference type="ARBA" id="ARBA00022723"/>
    </source>
</evidence>
<dbReference type="GO" id="GO:0043386">
    <property type="term" value="P:mycotoxin biosynthetic process"/>
    <property type="evidence" value="ECO:0007669"/>
    <property type="project" value="UniProtKB-ARBA"/>
</dbReference>
<comment type="caution">
    <text evidence="7">The sequence shown here is derived from an EMBL/GenBank/DDBJ whole genome shotgun (WGS) entry which is preliminary data.</text>
</comment>
<evidence type="ECO:0000256" key="6">
    <source>
        <dbReference type="SAM" id="Phobius"/>
    </source>
</evidence>
<dbReference type="InterPro" id="IPR002401">
    <property type="entry name" value="Cyt_P450_E_grp-I"/>
</dbReference>
<dbReference type="PANTHER" id="PTHR46300:SF9">
    <property type="entry name" value="P450, PUTATIVE-RELATED"/>
    <property type="match status" value="1"/>
</dbReference>
<dbReference type="GO" id="GO:0020037">
    <property type="term" value="F:heme binding"/>
    <property type="evidence" value="ECO:0007669"/>
    <property type="project" value="InterPro"/>
</dbReference>
<dbReference type="SUPFAM" id="SSF48264">
    <property type="entry name" value="Cytochrome P450"/>
    <property type="match status" value="1"/>
</dbReference>
<keyword evidence="8" id="KW-1185">Reference proteome</keyword>
<dbReference type="GO" id="GO:0016705">
    <property type="term" value="F:oxidoreductase activity, acting on paired donors, with incorporation or reduction of molecular oxygen"/>
    <property type="evidence" value="ECO:0007669"/>
    <property type="project" value="InterPro"/>
</dbReference>
<dbReference type="Gene3D" id="1.10.630.10">
    <property type="entry name" value="Cytochrome P450"/>
    <property type="match status" value="1"/>
</dbReference>
<keyword evidence="4 5" id="KW-0408">Iron</keyword>
<keyword evidence="6" id="KW-0812">Transmembrane</keyword>
<name>A0A1V6NGE2_PENPO</name>
<dbReference type="InterPro" id="IPR036396">
    <property type="entry name" value="Cyt_P450_sf"/>
</dbReference>
<dbReference type="EMBL" id="MDYM01000008">
    <property type="protein sequence ID" value="OQD63818.1"/>
    <property type="molecule type" value="Genomic_DNA"/>
</dbReference>
<sequence>MAATPIIEVTAAVAIGLLTLLYIVTGKKKEEKKPLLKLPLIGDLHSSPIVKPLLNWDSWTRENGPIAVPKLFGLIPIVVLNSYEAVTELFSRRSQWYSNRPPSVSMEMITGAEPGQSKFTLMHDYDDHLKFHHRILAPSLGALAAPQYHPLMELESKQLLFDLSNAAQQFSQGISTETIYPLLERTQSSVILALHYGLRIPSFEEHILHEIINIQTQVTHLAANPSLPDIIPPLRHLPAFLSPWKRAADKLYATQVDLYMRLFRHGRDSAGWNSTKQAIATAEKYSEDSVPDLDLAFTLATSIQGGMETSPRQLLWLFIAALHQPSFMSRAHALLDEVVGRDRLPQFSDRSGLAFIDAIMHELFRWRPISPGSIPRRADRDDEFNGVKIKKGVTLMANAWAIGRDEKVFDAALGDPQEFVPERWLRRDDGGEERLRTDLPLPVFGQGRRICQGKKVATDGTFMHVACLLWAFDIEPADGEEVDPWAMVVAGFMTMPRELKFKLRPRGDWVLDVIKKEWETAEKSLGKVMGTSVDVEDK</sequence>
<dbReference type="Proteomes" id="UP000191408">
    <property type="component" value="Unassembled WGS sequence"/>
</dbReference>
<dbReference type="OrthoDB" id="1470350at2759"/>
<evidence type="ECO:0008006" key="9">
    <source>
        <dbReference type="Google" id="ProtNLM"/>
    </source>
</evidence>
<keyword evidence="3" id="KW-0560">Oxidoreductase</keyword>
<protein>
    <recommendedName>
        <fullName evidence="9">Cytochrome P450</fullName>
    </recommendedName>
</protein>
<reference evidence="8" key="1">
    <citation type="journal article" date="2017" name="Nat. Microbiol.">
        <title>Global analysis of biosynthetic gene clusters reveals vast potential of secondary metabolite production in Penicillium species.</title>
        <authorList>
            <person name="Nielsen J.C."/>
            <person name="Grijseels S."/>
            <person name="Prigent S."/>
            <person name="Ji B."/>
            <person name="Dainat J."/>
            <person name="Nielsen K.F."/>
            <person name="Frisvad J.C."/>
            <person name="Workman M."/>
            <person name="Nielsen J."/>
        </authorList>
    </citation>
    <scope>NUCLEOTIDE SEQUENCE [LARGE SCALE GENOMIC DNA]</scope>
    <source>
        <strain evidence="8">IBT 4502</strain>
    </source>
</reference>
<accession>A0A1V6NGE2</accession>
<dbReference type="GO" id="GO:0005506">
    <property type="term" value="F:iron ion binding"/>
    <property type="evidence" value="ECO:0007669"/>
    <property type="project" value="InterPro"/>
</dbReference>
<keyword evidence="2 5" id="KW-0479">Metal-binding</keyword>